<reference evidence="1 2" key="1">
    <citation type="submission" date="2018-11" db="EMBL/GenBank/DDBJ databases">
        <authorList>
            <consortium name="Pathogen Informatics"/>
        </authorList>
    </citation>
    <scope>NUCLEOTIDE SEQUENCE [LARGE SCALE GENOMIC DNA]</scope>
    <source>
        <strain>Denwood</strain>
        <strain evidence="2">Zambia</strain>
    </source>
</reference>
<dbReference type="InterPro" id="IPR036691">
    <property type="entry name" value="Endo/exonu/phosph_ase_sf"/>
</dbReference>
<proteinExistence type="predicted"/>
<dbReference type="SUPFAM" id="SSF56219">
    <property type="entry name" value="DNase I-like"/>
    <property type="match status" value="1"/>
</dbReference>
<dbReference type="Gene3D" id="3.60.10.10">
    <property type="entry name" value="Endonuclease/exonuclease/phosphatase"/>
    <property type="match status" value="1"/>
</dbReference>
<accession>A0A183Q2V1</accession>
<gene>
    <name evidence="1" type="ORF">SMTD_LOCUS20937</name>
</gene>
<dbReference type="EMBL" id="UZAL01045763">
    <property type="protein sequence ID" value="VDP83712.1"/>
    <property type="molecule type" value="Genomic_DNA"/>
</dbReference>
<evidence type="ECO:0000313" key="1">
    <source>
        <dbReference type="EMBL" id="VDP83712.1"/>
    </source>
</evidence>
<organism evidence="1 2">
    <name type="scientific">Schistosoma mattheei</name>
    <dbReference type="NCBI Taxonomy" id="31246"/>
    <lineage>
        <taxon>Eukaryota</taxon>
        <taxon>Metazoa</taxon>
        <taxon>Spiralia</taxon>
        <taxon>Lophotrochozoa</taxon>
        <taxon>Platyhelminthes</taxon>
        <taxon>Trematoda</taxon>
        <taxon>Digenea</taxon>
        <taxon>Strigeidida</taxon>
        <taxon>Schistosomatoidea</taxon>
        <taxon>Schistosomatidae</taxon>
        <taxon>Schistosoma</taxon>
    </lineage>
</organism>
<keyword evidence="2" id="KW-1185">Reference proteome</keyword>
<sequence>MLSKEVLKALIRWEFHGLRIIKASSKTKREEITLNVIQRYVATNDGNRNDKIQSHERLQSIIAKCSGKDLTILMGDLNAKVGMDNIGYEDIMRRHGPAERNEDGDRFVILCAFNKVVIYGTIFPRKHIHKATWVSPGHTIGNQIDHICITRKFRRSMEDVRIKRDDIASDHH</sequence>
<name>A0A183Q2V1_9TREM</name>
<evidence type="ECO:0000313" key="2">
    <source>
        <dbReference type="Proteomes" id="UP000269396"/>
    </source>
</evidence>
<dbReference type="Proteomes" id="UP000269396">
    <property type="component" value="Unassembled WGS sequence"/>
</dbReference>
<dbReference type="AlphaFoldDB" id="A0A183Q2V1"/>
<protein>
    <submittedName>
        <fullName evidence="1">Uncharacterized protein</fullName>
    </submittedName>
</protein>